<accession>A0ABW4L4D0</accession>
<name>A0ABW4L4D0_9MICO</name>
<feature type="region of interest" description="Disordered" evidence="1">
    <location>
        <begin position="1"/>
        <end position="20"/>
    </location>
</feature>
<dbReference type="NCBIfam" id="TIGR03085">
    <property type="entry name" value="TIGR03085 family metal-binding protein"/>
    <property type="match status" value="1"/>
</dbReference>
<dbReference type="InterPro" id="IPR017517">
    <property type="entry name" value="Maleyloyr_isom"/>
</dbReference>
<evidence type="ECO:0000259" key="2">
    <source>
        <dbReference type="Pfam" id="PF11716"/>
    </source>
</evidence>
<dbReference type="InterPro" id="IPR017519">
    <property type="entry name" value="CHP03085"/>
</dbReference>
<dbReference type="Gene3D" id="1.20.120.450">
    <property type="entry name" value="dinb family like domain"/>
    <property type="match status" value="1"/>
</dbReference>
<organism evidence="3 4">
    <name type="scientific">Georgenia deserti</name>
    <dbReference type="NCBI Taxonomy" id="2093781"/>
    <lineage>
        <taxon>Bacteria</taxon>
        <taxon>Bacillati</taxon>
        <taxon>Actinomycetota</taxon>
        <taxon>Actinomycetes</taxon>
        <taxon>Micrococcales</taxon>
        <taxon>Bogoriellaceae</taxon>
        <taxon>Georgenia</taxon>
    </lineage>
</organism>
<gene>
    <name evidence="3" type="ORF">ACFSE6_09260</name>
</gene>
<dbReference type="NCBIfam" id="TIGR03083">
    <property type="entry name" value="maleylpyruvate isomerase family mycothiol-dependent enzyme"/>
    <property type="match status" value="1"/>
</dbReference>
<proteinExistence type="predicted"/>
<evidence type="ECO:0000313" key="4">
    <source>
        <dbReference type="Proteomes" id="UP001597277"/>
    </source>
</evidence>
<feature type="domain" description="Mycothiol-dependent maleylpyruvate isomerase metal-binding" evidence="2">
    <location>
        <begin position="24"/>
        <end position="102"/>
    </location>
</feature>
<reference evidence="4" key="1">
    <citation type="journal article" date="2019" name="Int. J. Syst. Evol. Microbiol.">
        <title>The Global Catalogue of Microorganisms (GCM) 10K type strain sequencing project: providing services to taxonomists for standard genome sequencing and annotation.</title>
        <authorList>
            <consortium name="The Broad Institute Genomics Platform"/>
            <consortium name="The Broad Institute Genome Sequencing Center for Infectious Disease"/>
            <person name="Wu L."/>
            <person name="Ma J."/>
        </authorList>
    </citation>
    <scope>NUCLEOTIDE SEQUENCE [LARGE SCALE GENOMIC DNA]</scope>
    <source>
        <strain evidence="4">JCM 17130</strain>
    </source>
</reference>
<dbReference type="EMBL" id="JBHUEE010000004">
    <property type="protein sequence ID" value="MFD1718022.1"/>
    <property type="molecule type" value="Genomic_DNA"/>
</dbReference>
<sequence length="226" mass="24579">MTSQADAHRASTDRGGAAPSWAEAERAAFVRTLHATDPAAPTLCEGWTVHRLVAHLVSREHRPAAALRDGTAAVGDEPSLNALLDGPDAPPYRDLVDRFAAGPPRWSPFSWAAETTNLIEYVVHHEDVRRGGPEPAEPRVLPTDMVRAVWERLGPMARLAHRSSPTGVVHVVPGGPRRTVRRRTDAVAVVGDPVELALYTLGRRDEAEVDLLGRPETVEAFRAAQR</sequence>
<comment type="caution">
    <text evidence="3">The sequence shown here is derived from an EMBL/GenBank/DDBJ whole genome shotgun (WGS) entry which is preliminary data.</text>
</comment>
<dbReference type="Proteomes" id="UP001597277">
    <property type="component" value="Unassembled WGS sequence"/>
</dbReference>
<evidence type="ECO:0000313" key="3">
    <source>
        <dbReference type="EMBL" id="MFD1718022.1"/>
    </source>
</evidence>
<dbReference type="RefSeq" id="WP_388005474.1">
    <property type="nucleotide sequence ID" value="NZ_JBHUEE010000004.1"/>
</dbReference>
<keyword evidence="4" id="KW-1185">Reference proteome</keyword>
<feature type="compositionally biased region" description="Basic and acidic residues" evidence="1">
    <location>
        <begin position="1"/>
        <end position="12"/>
    </location>
</feature>
<evidence type="ECO:0000256" key="1">
    <source>
        <dbReference type="SAM" id="MobiDB-lite"/>
    </source>
</evidence>
<dbReference type="SUPFAM" id="SSF109854">
    <property type="entry name" value="DinB/YfiT-like putative metalloenzymes"/>
    <property type="match status" value="1"/>
</dbReference>
<protein>
    <submittedName>
        <fullName evidence="3">TIGR03085 family metal-binding protein</fullName>
    </submittedName>
</protein>
<dbReference type="InterPro" id="IPR024344">
    <property type="entry name" value="MDMPI_metal-binding"/>
</dbReference>
<dbReference type="InterPro" id="IPR034660">
    <property type="entry name" value="DinB/YfiT-like"/>
</dbReference>
<dbReference type="Pfam" id="PF11716">
    <property type="entry name" value="MDMPI_N"/>
    <property type="match status" value="1"/>
</dbReference>